<dbReference type="Pfam" id="PF00392">
    <property type="entry name" value="GntR"/>
    <property type="match status" value="1"/>
</dbReference>
<dbReference type="PANTHER" id="PTHR43537:SF53">
    <property type="entry name" value="HTH-TYPE TRANSCRIPTIONAL REPRESSOR NANR"/>
    <property type="match status" value="1"/>
</dbReference>
<evidence type="ECO:0000259" key="4">
    <source>
        <dbReference type="PROSITE" id="PS50949"/>
    </source>
</evidence>
<keyword evidence="7" id="KW-1185">Reference proteome</keyword>
<evidence type="ECO:0000313" key="8">
    <source>
        <dbReference type="Proteomes" id="UP000434925"/>
    </source>
</evidence>
<dbReference type="InterPro" id="IPR011711">
    <property type="entry name" value="GntR_C"/>
</dbReference>
<protein>
    <submittedName>
        <fullName evidence="6">DNA-binding transcriptional regulator, GntR family</fullName>
    </submittedName>
    <submittedName>
        <fullName evidence="5">GntR family transcriptional regulator</fullName>
    </submittedName>
</protein>
<dbReference type="RefSeq" id="WP_082157866.1">
    <property type="nucleotide sequence ID" value="NZ_JYLB01000007.1"/>
</dbReference>
<evidence type="ECO:0000256" key="3">
    <source>
        <dbReference type="ARBA" id="ARBA00023163"/>
    </source>
</evidence>
<dbReference type="InterPro" id="IPR036390">
    <property type="entry name" value="WH_DNA-bd_sf"/>
</dbReference>
<evidence type="ECO:0000313" key="7">
    <source>
        <dbReference type="Proteomes" id="UP000182814"/>
    </source>
</evidence>
<evidence type="ECO:0000256" key="2">
    <source>
        <dbReference type="ARBA" id="ARBA00023125"/>
    </source>
</evidence>
<accession>A0A1H1TUT2</accession>
<dbReference type="Proteomes" id="UP000182814">
    <property type="component" value="Chromosome I"/>
</dbReference>
<proteinExistence type="predicted"/>
<reference evidence="7" key="1">
    <citation type="submission" date="2016-10" db="EMBL/GenBank/DDBJ databases">
        <authorList>
            <person name="Varghese N."/>
            <person name="Submissions S."/>
        </authorList>
    </citation>
    <scope>NUCLEOTIDE SEQUENCE [LARGE SCALE GENOMIC DNA]</scope>
    <source>
        <strain evidence="7">BS3782</strain>
    </source>
</reference>
<dbReference type="SUPFAM" id="SSF46785">
    <property type="entry name" value="Winged helix' DNA-binding domain"/>
    <property type="match status" value="1"/>
</dbReference>
<gene>
    <name evidence="5" type="ORF">F7R14_20875</name>
    <name evidence="6" type="ORF">SAMN04490191_1920</name>
</gene>
<dbReference type="Gene3D" id="1.10.10.10">
    <property type="entry name" value="Winged helix-like DNA-binding domain superfamily/Winged helix DNA-binding domain"/>
    <property type="match status" value="1"/>
</dbReference>
<organism evidence="6 7">
    <name type="scientific">Pseudomonas lini</name>
    <dbReference type="NCBI Taxonomy" id="163011"/>
    <lineage>
        <taxon>Bacteria</taxon>
        <taxon>Pseudomonadati</taxon>
        <taxon>Pseudomonadota</taxon>
        <taxon>Gammaproteobacteria</taxon>
        <taxon>Pseudomonadales</taxon>
        <taxon>Pseudomonadaceae</taxon>
        <taxon>Pseudomonas</taxon>
    </lineage>
</organism>
<dbReference type="SMART" id="SM00345">
    <property type="entry name" value="HTH_GNTR"/>
    <property type="match status" value="1"/>
</dbReference>
<dbReference type="InterPro" id="IPR000524">
    <property type="entry name" value="Tscrpt_reg_HTH_GntR"/>
</dbReference>
<evidence type="ECO:0000313" key="5">
    <source>
        <dbReference type="EMBL" id="KAB0502139.1"/>
    </source>
</evidence>
<dbReference type="Gene3D" id="1.20.120.530">
    <property type="entry name" value="GntR ligand-binding domain-like"/>
    <property type="match status" value="1"/>
</dbReference>
<dbReference type="SMART" id="SM00895">
    <property type="entry name" value="FCD"/>
    <property type="match status" value="1"/>
</dbReference>
<dbReference type="GO" id="GO:0003700">
    <property type="term" value="F:DNA-binding transcription factor activity"/>
    <property type="evidence" value="ECO:0007669"/>
    <property type="project" value="InterPro"/>
</dbReference>
<sequence>MNSFASPQIFTALPFSRTDSEKPSVDDVYPRIFDAILEQRISPSSRFTEESLGHMFGVSRSTVRQVLSRLSHQQVIILRPNHRPRVAAPAPEQTRQVLHARRLAESTLVQLACQRRHSSMLVKLRELTEEQRQCMERGQHGTAIRLSGEFHLQLANMADNAPLAHFLESLVPLTSLAIAQQYKGQTGSACTWQTHVRLMDALERTDVSAAVRLMTQYLDDLEQRLLGEHP</sequence>
<reference evidence="6" key="2">
    <citation type="submission" date="2016-10" db="EMBL/GenBank/DDBJ databases">
        <authorList>
            <person name="de Groot N.N."/>
        </authorList>
    </citation>
    <scope>NUCLEOTIDE SEQUENCE [LARGE SCALE GENOMIC DNA]</scope>
    <source>
        <strain evidence="6">BS3782</strain>
    </source>
</reference>
<dbReference type="SUPFAM" id="SSF48008">
    <property type="entry name" value="GntR ligand-binding domain-like"/>
    <property type="match status" value="1"/>
</dbReference>
<evidence type="ECO:0000256" key="1">
    <source>
        <dbReference type="ARBA" id="ARBA00023015"/>
    </source>
</evidence>
<dbReference type="AlphaFoldDB" id="A0A1H1TUT2"/>
<dbReference type="EMBL" id="VZPO01000008">
    <property type="protein sequence ID" value="KAB0502139.1"/>
    <property type="molecule type" value="Genomic_DNA"/>
</dbReference>
<dbReference type="PANTHER" id="PTHR43537">
    <property type="entry name" value="TRANSCRIPTIONAL REGULATOR, GNTR FAMILY"/>
    <property type="match status" value="1"/>
</dbReference>
<evidence type="ECO:0000313" key="6">
    <source>
        <dbReference type="EMBL" id="SDS63851.1"/>
    </source>
</evidence>
<dbReference type="Pfam" id="PF07729">
    <property type="entry name" value="FCD"/>
    <property type="match status" value="1"/>
</dbReference>
<dbReference type="EMBL" id="LT629746">
    <property type="protein sequence ID" value="SDS63851.1"/>
    <property type="molecule type" value="Genomic_DNA"/>
</dbReference>
<dbReference type="GO" id="GO:0003677">
    <property type="term" value="F:DNA binding"/>
    <property type="evidence" value="ECO:0007669"/>
    <property type="project" value="UniProtKB-KW"/>
</dbReference>
<reference evidence="5 8" key="3">
    <citation type="submission" date="2019-09" db="EMBL/GenBank/DDBJ databases">
        <title>Draft genome sequences of 48 bacterial type strains from the CCUG.</title>
        <authorList>
            <person name="Tunovic T."/>
            <person name="Pineiro-Iglesias B."/>
            <person name="Unosson C."/>
            <person name="Inganas E."/>
            <person name="Ohlen M."/>
            <person name="Cardew S."/>
            <person name="Jensie-Markopoulos S."/>
            <person name="Salva-Serra F."/>
            <person name="Jaen-Luchoro D."/>
            <person name="Karlsson R."/>
            <person name="Svensson-Stadler L."/>
            <person name="Chun J."/>
            <person name="Moore E."/>
        </authorList>
    </citation>
    <scope>NUCLEOTIDE SEQUENCE [LARGE SCALE GENOMIC DNA]</scope>
    <source>
        <strain evidence="5 8">CCUG 51522</strain>
    </source>
</reference>
<dbReference type="PROSITE" id="PS50949">
    <property type="entry name" value="HTH_GNTR"/>
    <property type="match status" value="1"/>
</dbReference>
<dbReference type="InterPro" id="IPR036388">
    <property type="entry name" value="WH-like_DNA-bd_sf"/>
</dbReference>
<dbReference type="InterPro" id="IPR008920">
    <property type="entry name" value="TF_FadR/GntR_C"/>
</dbReference>
<keyword evidence="2 6" id="KW-0238">DNA-binding</keyword>
<keyword evidence="1" id="KW-0805">Transcription regulation</keyword>
<dbReference type="Proteomes" id="UP000434925">
    <property type="component" value="Unassembled WGS sequence"/>
</dbReference>
<feature type="domain" description="HTH gntR-type" evidence="4">
    <location>
        <begin position="22"/>
        <end position="89"/>
    </location>
</feature>
<keyword evidence="3" id="KW-0804">Transcription</keyword>
<name>A0A1H1TUT2_9PSED</name>